<evidence type="ECO:0000313" key="2">
    <source>
        <dbReference type="Proteomes" id="UP000019384"/>
    </source>
</evidence>
<dbReference type="OrthoDB" id="4065753at2759"/>
<evidence type="ECO:0000313" key="1">
    <source>
        <dbReference type="EMBL" id="CDK26808.1"/>
    </source>
</evidence>
<organism evidence="1 2">
    <name type="scientific">Kuraishia capsulata CBS 1993</name>
    <dbReference type="NCBI Taxonomy" id="1382522"/>
    <lineage>
        <taxon>Eukaryota</taxon>
        <taxon>Fungi</taxon>
        <taxon>Dikarya</taxon>
        <taxon>Ascomycota</taxon>
        <taxon>Saccharomycotina</taxon>
        <taxon>Pichiomycetes</taxon>
        <taxon>Pichiales</taxon>
        <taxon>Pichiaceae</taxon>
        <taxon>Kuraishia</taxon>
    </lineage>
</organism>
<sequence length="496" mass="58248">MLTLFSNFRLVDSKDILITFWKCVEFLETTANFRFLESFQDRIKNWKNIIDDLREMRGRYLDNSVISFMEYCISMRLTSPLPILPRNPFTLPEMQWLIKAFEHASPYALTSSLEEYVKEVIMSTPNSSETKDQVKNYHLFHTMMGIISLDKNDLESAKSHLTIAVALVDMLKCALDYAVLEDIRLDYVLMRPENTNCIYILLIQCYLREWKETELELLQSQGTDLRDITKPVLVLKLSDTSKLYHRQSTLKARATFSEVLAFRSRRVRIMPTGEKWFRLEKNHILDATTDYILLSATNYNDDPHNSKLYDKIVWSLLMCGDIHVDTILFFDFLRFYFSLNKACQPVGEKFIQSIDESFMTTKIEQIIASLRYLRNSSLHIKSDDTNLDYPWNWWLISPCLLGNNPENVVFEDCLPASAKWYKIHDSNTGVMSRTITNKIRGILKHETGEIKQRENLRLSFHLVDLWKENYTGYHQGALPSKIEEYLEHHYGLRDIV</sequence>
<name>W6ML39_9ASCO</name>
<accession>W6ML39</accession>
<keyword evidence="2" id="KW-1185">Reference proteome</keyword>
<dbReference type="GeneID" id="34520193"/>
<dbReference type="Proteomes" id="UP000019384">
    <property type="component" value="Unassembled WGS sequence"/>
</dbReference>
<reference evidence="1" key="1">
    <citation type="submission" date="2013-12" db="EMBL/GenBank/DDBJ databases">
        <authorList>
            <person name="Genoscope - CEA"/>
        </authorList>
    </citation>
    <scope>NUCLEOTIDE SEQUENCE</scope>
    <source>
        <strain evidence="1">CBS 1993</strain>
    </source>
</reference>
<dbReference type="HOGENOM" id="CLU_549884_0_0_1"/>
<reference evidence="1" key="2">
    <citation type="submission" date="2014-02" db="EMBL/GenBank/DDBJ databases">
        <title>Complete DNA sequence of /Kuraishia capsulata/ illustrates novel genomic features among budding yeasts (/Saccharomycotina/).</title>
        <authorList>
            <person name="Morales L."/>
            <person name="Noel B."/>
            <person name="Porcel B."/>
            <person name="Marcet-Houben M."/>
            <person name="Hullo M-F."/>
            <person name="Sacerdot C."/>
            <person name="Tekaia F."/>
            <person name="Leh-Louis V."/>
            <person name="Despons L."/>
            <person name="Khanna V."/>
            <person name="Aury J-M."/>
            <person name="Barbe V."/>
            <person name="Couloux A."/>
            <person name="Labadie K."/>
            <person name="Pelletier E."/>
            <person name="Souciet J-L."/>
            <person name="Boekhout T."/>
            <person name="Gabaldon T."/>
            <person name="Wincker P."/>
            <person name="Dujon B."/>
        </authorList>
    </citation>
    <scope>NUCLEOTIDE SEQUENCE</scope>
    <source>
        <strain evidence="1">CBS 1993</strain>
    </source>
</reference>
<protein>
    <submittedName>
        <fullName evidence="1">Uncharacterized protein</fullName>
    </submittedName>
</protein>
<dbReference type="EMBL" id="HG793127">
    <property type="protein sequence ID" value="CDK26808.1"/>
    <property type="molecule type" value="Genomic_DNA"/>
</dbReference>
<dbReference type="AlphaFoldDB" id="W6ML39"/>
<gene>
    <name evidence="1" type="ORF">KUCA_T00002782001</name>
</gene>
<dbReference type="RefSeq" id="XP_022458805.1">
    <property type="nucleotide sequence ID" value="XM_022603062.1"/>
</dbReference>
<proteinExistence type="predicted"/>